<feature type="domain" description="DUF4145" evidence="1">
    <location>
        <begin position="130"/>
        <end position="208"/>
    </location>
</feature>
<keyword evidence="3" id="KW-1185">Reference proteome</keyword>
<reference evidence="3" key="1">
    <citation type="journal article" date="2019" name="Int. J. Syst. Evol. Microbiol.">
        <title>The Global Catalogue of Microorganisms (GCM) 10K type strain sequencing project: providing services to taxonomists for standard genome sequencing and annotation.</title>
        <authorList>
            <consortium name="The Broad Institute Genomics Platform"/>
            <consortium name="The Broad Institute Genome Sequencing Center for Infectious Disease"/>
            <person name="Wu L."/>
            <person name="Ma J."/>
        </authorList>
    </citation>
    <scope>NUCLEOTIDE SEQUENCE [LARGE SCALE GENOMIC DNA]</scope>
    <source>
        <strain evidence="3">CCM 8930</strain>
    </source>
</reference>
<evidence type="ECO:0000259" key="1">
    <source>
        <dbReference type="Pfam" id="PF13643"/>
    </source>
</evidence>
<evidence type="ECO:0000313" key="2">
    <source>
        <dbReference type="EMBL" id="MFC6202588.1"/>
    </source>
</evidence>
<dbReference type="EMBL" id="JBHSSE010000024">
    <property type="protein sequence ID" value="MFC6202588.1"/>
    <property type="molecule type" value="Genomic_DNA"/>
</dbReference>
<protein>
    <submittedName>
        <fullName evidence="2">DUF4145 domain-containing protein</fullName>
    </submittedName>
</protein>
<dbReference type="InterPro" id="IPR025285">
    <property type="entry name" value="DUF4145"/>
</dbReference>
<gene>
    <name evidence="2" type="ORF">ACFP1L_12010</name>
</gene>
<accession>A0ABW1SM03</accession>
<dbReference type="Pfam" id="PF13643">
    <property type="entry name" value="DUF4145"/>
    <property type="match status" value="1"/>
</dbReference>
<sequence>MSIFTYKQLSHSIETGSGKIADGRFNCPFCQTKNAAYSAFLHAELDSDDSNSEIRVLIRVTCSLCSKESIYICDITAYPYIPDSPTDELIDYDWDNSSLVDSLIYPQETDSNIPSPNTDMPANVLKTYTEASMVLKDSPRASAALSRLAIQQLVDCLVDNDHNLNQKIGDLVAEGLPIKIKEMLDSVRVIGNNAVHPGVIDFDNVENATSLATTLLTMVNLIVQYEITNAKALEETYNLLTDGQKKGIQDRDSH</sequence>
<comment type="caution">
    <text evidence="2">The sequence shown here is derived from an EMBL/GenBank/DDBJ whole genome shotgun (WGS) entry which is preliminary data.</text>
</comment>
<dbReference type="RefSeq" id="WP_137616562.1">
    <property type="nucleotide sequence ID" value="NZ_BJDI01000010.1"/>
</dbReference>
<proteinExistence type="predicted"/>
<name>A0ABW1SM03_9LACO</name>
<organism evidence="2 3">
    <name type="scientific">Lactiplantibacillus nangangensis</name>
    <dbReference type="NCBI Taxonomy" id="2559917"/>
    <lineage>
        <taxon>Bacteria</taxon>
        <taxon>Bacillati</taxon>
        <taxon>Bacillota</taxon>
        <taxon>Bacilli</taxon>
        <taxon>Lactobacillales</taxon>
        <taxon>Lactobacillaceae</taxon>
        <taxon>Lactiplantibacillus</taxon>
    </lineage>
</organism>
<evidence type="ECO:0000313" key="3">
    <source>
        <dbReference type="Proteomes" id="UP001596171"/>
    </source>
</evidence>
<dbReference type="Proteomes" id="UP001596171">
    <property type="component" value="Unassembled WGS sequence"/>
</dbReference>